<gene>
    <name evidence="1" type="ORF">OUZ56_018494</name>
</gene>
<reference evidence="1 2" key="1">
    <citation type="journal article" date="2023" name="Nucleic Acids Res.">
        <title>The hologenome of Daphnia magna reveals possible DNA methylation and microbiome-mediated evolution of the host genome.</title>
        <authorList>
            <person name="Chaturvedi A."/>
            <person name="Li X."/>
            <person name="Dhandapani V."/>
            <person name="Marshall H."/>
            <person name="Kissane S."/>
            <person name="Cuenca-Cambronero M."/>
            <person name="Asole G."/>
            <person name="Calvet F."/>
            <person name="Ruiz-Romero M."/>
            <person name="Marangio P."/>
            <person name="Guigo R."/>
            <person name="Rago D."/>
            <person name="Mirbahai L."/>
            <person name="Eastwood N."/>
            <person name="Colbourne J.K."/>
            <person name="Zhou J."/>
            <person name="Mallon E."/>
            <person name="Orsini L."/>
        </authorList>
    </citation>
    <scope>NUCLEOTIDE SEQUENCE [LARGE SCALE GENOMIC DNA]</scope>
    <source>
        <strain evidence="1">LRV0_1</strain>
    </source>
</reference>
<evidence type="ECO:0000313" key="2">
    <source>
        <dbReference type="Proteomes" id="UP001234178"/>
    </source>
</evidence>
<evidence type="ECO:0000313" key="1">
    <source>
        <dbReference type="EMBL" id="KAK4009379.1"/>
    </source>
</evidence>
<keyword evidence="2" id="KW-1185">Reference proteome</keyword>
<proteinExistence type="predicted"/>
<name>A0ABQ9Z901_9CRUS</name>
<dbReference type="Proteomes" id="UP001234178">
    <property type="component" value="Unassembled WGS sequence"/>
</dbReference>
<dbReference type="EMBL" id="JAOYFB010000003">
    <property type="protein sequence ID" value="KAK4009379.1"/>
    <property type="molecule type" value="Genomic_DNA"/>
</dbReference>
<protein>
    <submittedName>
        <fullName evidence="1">Uncharacterized protein</fullName>
    </submittedName>
</protein>
<organism evidence="1 2">
    <name type="scientific">Daphnia magna</name>
    <dbReference type="NCBI Taxonomy" id="35525"/>
    <lineage>
        <taxon>Eukaryota</taxon>
        <taxon>Metazoa</taxon>
        <taxon>Ecdysozoa</taxon>
        <taxon>Arthropoda</taxon>
        <taxon>Crustacea</taxon>
        <taxon>Branchiopoda</taxon>
        <taxon>Diplostraca</taxon>
        <taxon>Cladocera</taxon>
        <taxon>Anomopoda</taxon>
        <taxon>Daphniidae</taxon>
        <taxon>Daphnia</taxon>
    </lineage>
</organism>
<comment type="caution">
    <text evidence="1">The sequence shown here is derived from an EMBL/GenBank/DDBJ whole genome shotgun (WGS) entry which is preliminary data.</text>
</comment>
<sequence>MVAGTSSQNRQRKLEAIQDGIMRIILGTPQSTPIKEMLLELALQPISTRKTWLAGRYLIRIEKQPNHPMFQPCYNLRRNPTNWKDNNTPALKLATAHKIMAGLELYLEKVLTPNATSPRHGQKYQ</sequence>
<accession>A0ABQ9Z901</accession>